<dbReference type="Proteomes" id="UP000504636">
    <property type="component" value="Unplaced"/>
</dbReference>
<feature type="transmembrane region" description="Helical" evidence="1">
    <location>
        <begin position="394"/>
        <end position="417"/>
    </location>
</feature>
<reference evidence="4" key="2">
    <citation type="submission" date="2020-04" db="EMBL/GenBank/DDBJ databases">
        <authorList>
            <consortium name="NCBI Genome Project"/>
        </authorList>
    </citation>
    <scope>NUCLEOTIDE SEQUENCE</scope>
    <source>
        <strain evidence="4">CBS 304.34</strain>
    </source>
</reference>
<protein>
    <recommendedName>
        <fullName evidence="5">Fungal N-terminal domain-containing protein</fullName>
    </recommendedName>
</protein>
<dbReference type="OrthoDB" id="1577640at2759"/>
<dbReference type="AlphaFoldDB" id="A0A6A6YN39"/>
<name>A0A6A6YN39_9PEZI</name>
<gene>
    <name evidence="2 4" type="ORF">BDZ99DRAFT_520652</name>
</gene>
<sequence>MSDPISVAGTAIGVVSLGLSLCQNLVDYVEALQDRKNSIQSTLSRVECLRTTLDMVKDAVSHVSPNNQNVVDAVEKCLREGEAEMRRLDAFLKNLKCDYIVTDSKSKRVKSTVRKLLYPFKKGNIQKLENDVQTINVILATALQALEIDIDSTQSKQLSSLISASTTTSATVDSVLDGVVALRTDVSNLSSDLLGSGSLIEQDIKEVCQNVSIIVPEIRSALPAIEHSTAETTRSTTIIQSNVQAIGQGIGEIRQELFASSGGLKRTSDLVQSLFSDLTQFRSDHASRMESLNYALFNIACCVNPMPYVLFAKTLKSLKRHPSDGAIVLVHSSWVYLGRFRAYYAIAFQNTGRHQYHSDWFSLSLEKEFTLAHLPNCPFYSPPEQRRSVKARVVCLWAILATTVSIGLSFTAGAGGYSIAPYLSWSRVVPWDSPAFELLLNEVEFYVDANIGHTKAPRDFHVAADATTDLNEAGQSLCHVVMDLMKPAGLKDDRVLEAFNRLLRMLSEVGVPLNQIDTKGYSPMDRCMVVVSTRYPFPALAHIFTSMSLELIKGGLDAGPRLESIEAGLGIGSGHDPWYEGPFYQKCLSMCQELAEGKIPNNQWESANKISLQM</sequence>
<reference evidence="4" key="3">
    <citation type="submission" date="2025-04" db="UniProtKB">
        <authorList>
            <consortium name="RefSeq"/>
        </authorList>
    </citation>
    <scope>IDENTIFICATION</scope>
    <source>
        <strain evidence="4">CBS 304.34</strain>
    </source>
</reference>
<dbReference type="RefSeq" id="XP_033576251.1">
    <property type="nucleotide sequence ID" value="XM_033725550.1"/>
</dbReference>
<dbReference type="GeneID" id="54466443"/>
<keyword evidence="1" id="KW-1133">Transmembrane helix</keyword>
<evidence type="ECO:0000313" key="3">
    <source>
        <dbReference type="Proteomes" id="UP000504636"/>
    </source>
</evidence>
<dbReference type="EMBL" id="MU003701">
    <property type="protein sequence ID" value="KAF2809287.1"/>
    <property type="molecule type" value="Genomic_DNA"/>
</dbReference>
<keyword evidence="1" id="KW-0472">Membrane</keyword>
<accession>A0A6A6YN39</accession>
<proteinExistence type="predicted"/>
<keyword evidence="3" id="KW-1185">Reference proteome</keyword>
<evidence type="ECO:0000313" key="2">
    <source>
        <dbReference type="EMBL" id="KAF2809287.1"/>
    </source>
</evidence>
<reference evidence="2 4" key="1">
    <citation type="journal article" date="2020" name="Stud. Mycol.">
        <title>101 Dothideomycetes genomes: a test case for predicting lifestyles and emergence of pathogens.</title>
        <authorList>
            <person name="Haridas S."/>
            <person name="Albert R."/>
            <person name="Binder M."/>
            <person name="Bloem J."/>
            <person name="Labutti K."/>
            <person name="Salamov A."/>
            <person name="Andreopoulos B."/>
            <person name="Baker S."/>
            <person name="Barry K."/>
            <person name="Bills G."/>
            <person name="Bluhm B."/>
            <person name="Cannon C."/>
            <person name="Castanera R."/>
            <person name="Culley D."/>
            <person name="Daum C."/>
            <person name="Ezra D."/>
            <person name="Gonzalez J."/>
            <person name="Henrissat B."/>
            <person name="Kuo A."/>
            <person name="Liang C."/>
            <person name="Lipzen A."/>
            <person name="Lutzoni F."/>
            <person name="Magnuson J."/>
            <person name="Mondo S."/>
            <person name="Nolan M."/>
            <person name="Ohm R."/>
            <person name="Pangilinan J."/>
            <person name="Park H.-J."/>
            <person name="Ramirez L."/>
            <person name="Alfaro M."/>
            <person name="Sun H."/>
            <person name="Tritt A."/>
            <person name="Yoshinaga Y."/>
            <person name="Zwiers L.-H."/>
            <person name="Turgeon B."/>
            <person name="Goodwin S."/>
            <person name="Spatafora J."/>
            <person name="Crous P."/>
            <person name="Grigoriev I."/>
        </authorList>
    </citation>
    <scope>NUCLEOTIDE SEQUENCE</scope>
    <source>
        <strain evidence="2 4">CBS 304.34</strain>
    </source>
</reference>
<evidence type="ECO:0000313" key="4">
    <source>
        <dbReference type="RefSeq" id="XP_033576251.1"/>
    </source>
</evidence>
<keyword evidence="1" id="KW-0812">Transmembrane</keyword>
<organism evidence="2">
    <name type="scientific">Mytilinidion resinicola</name>
    <dbReference type="NCBI Taxonomy" id="574789"/>
    <lineage>
        <taxon>Eukaryota</taxon>
        <taxon>Fungi</taxon>
        <taxon>Dikarya</taxon>
        <taxon>Ascomycota</taxon>
        <taxon>Pezizomycotina</taxon>
        <taxon>Dothideomycetes</taxon>
        <taxon>Pleosporomycetidae</taxon>
        <taxon>Mytilinidiales</taxon>
        <taxon>Mytilinidiaceae</taxon>
        <taxon>Mytilinidion</taxon>
    </lineage>
</organism>
<evidence type="ECO:0000256" key="1">
    <source>
        <dbReference type="SAM" id="Phobius"/>
    </source>
</evidence>
<evidence type="ECO:0008006" key="5">
    <source>
        <dbReference type="Google" id="ProtNLM"/>
    </source>
</evidence>